<evidence type="ECO:0000313" key="3">
    <source>
        <dbReference type="Proteomes" id="UP001596031"/>
    </source>
</evidence>
<keyword evidence="3" id="KW-1185">Reference proteome</keyword>
<evidence type="ECO:0000313" key="2">
    <source>
        <dbReference type="EMBL" id="MFC5511061.1"/>
    </source>
</evidence>
<feature type="transmembrane region" description="Helical" evidence="1">
    <location>
        <begin position="60"/>
        <end position="84"/>
    </location>
</feature>
<keyword evidence="1" id="KW-0472">Membrane</keyword>
<protein>
    <submittedName>
        <fullName evidence="2">Uncharacterized protein</fullName>
    </submittedName>
</protein>
<organism evidence="2 3">
    <name type="scientific">Massilia jejuensis</name>
    <dbReference type="NCBI Taxonomy" id="648894"/>
    <lineage>
        <taxon>Bacteria</taxon>
        <taxon>Pseudomonadati</taxon>
        <taxon>Pseudomonadota</taxon>
        <taxon>Betaproteobacteria</taxon>
        <taxon>Burkholderiales</taxon>
        <taxon>Oxalobacteraceae</taxon>
        <taxon>Telluria group</taxon>
        <taxon>Massilia</taxon>
    </lineage>
</organism>
<evidence type="ECO:0000256" key="1">
    <source>
        <dbReference type="SAM" id="Phobius"/>
    </source>
</evidence>
<dbReference type="EMBL" id="JBHSMS010000026">
    <property type="protein sequence ID" value="MFC5511061.1"/>
    <property type="molecule type" value="Genomic_DNA"/>
</dbReference>
<gene>
    <name evidence="2" type="ORF">ACFPOU_07970</name>
</gene>
<sequence length="167" mass="17860">MDLQALLASFTEGAEVIKEFAIGVCSLCLGWFLVGSAAQRMLKWNDARRTYGWGSVSARFIVGTFFINAHAYLNMQVLTVTGLAMPVTNSMSVMPGGGDSVPKMILQCVLAWMATLGVLAILKGTRLLVKIGDGGQSQTEDPGWTAAVFIVAGAFGVNLWRFVAPLI</sequence>
<dbReference type="RefSeq" id="WP_379719254.1">
    <property type="nucleotide sequence ID" value="NZ_JBHSMS010000026.1"/>
</dbReference>
<reference evidence="3" key="1">
    <citation type="journal article" date="2019" name="Int. J. Syst. Evol. Microbiol.">
        <title>The Global Catalogue of Microorganisms (GCM) 10K type strain sequencing project: providing services to taxonomists for standard genome sequencing and annotation.</title>
        <authorList>
            <consortium name="The Broad Institute Genomics Platform"/>
            <consortium name="The Broad Institute Genome Sequencing Center for Infectious Disease"/>
            <person name="Wu L."/>
            <person name="Ma J."/>
        </authorList>
    </citation>
    <scope>NUCLEOTIDE SEQUENCE [LARGE SCALE GENOMIC DNA]</scope>
    <source>
        <strain evidence="3">CCUG 38813</strain>
    </source>
</reference>
<feature type="transmembrane region" description="Helical" evidence="1">
    <location>
        <begin position="20"/>
        <end position="39"/>
    </location>
</feature>
<accession>A0ABW0PG97</accession>
<proteinExistence type="predicted"/>
<feature type="transmembrane region" description="Helical" evidence="1">
    <location>
        <begin position="143"/>
        <end position="163"/>
    </location>
</feature>
<feature type="transmembrane region" description="Helical" evidence="1">
    <location>
        <begin position="104"/>
        <end position="122"/>
    </location>
</feature>
<keyword evidence="1" id="KW-0812">Transmembrane</keyword>
<comment type="caution">
    <text evidence="2">The sequence shown here is derived from an EMBL/GenBank/DDBJ whole genome shotgun (WGS) entry which is preliminary data.</text>
</comment>
<name>A0ABW0PG97_9BURK</name>
<keyword evidence="1" id="KW-1133">Transmembrane helix</keyword>
<dbReference type="Proteomes" id="UP001596031">
    <property type="component" value="Unassembled WGS sequence"/>
</dbReference>